<evidence type="ECO:0000256" key="1">
    <source>
        <dbReference type="SAM" id="SignalP"/>
    </source>
</evidence>
<protein>
    <submittedName>
        <fullName evidence="2">Uncharacterized protein</fullName>
    </submittedName>
</protein>
<evidence type="ECO:0000313" key="3">
    <source>
        <dbReference type="Proteomes" id="UP000077623"/>
    </source>
</evidence>
<proteinExistence type="predicted"/>
<feature type="chain" id="PRO_5008394690" evidence="1">
    <location>
        <begin position="20"/>
        <end position="226"/>
    </location>
</feature>
<reference evidence="3" key="1">
    <citation type="submission" date="2016-04" db="EMBL/GenBank/DDBJ databases">
        <authorList>
            <person name="Quiroz-Castaneda R.E."/>
            <person name="Martinez-Ocampo F."/>
        </authorList>
    </citation>
    <scope>NUCLEOTIDE SEQUENCE [LARGE SCALE GENOMIC DNA]</scope>
    <source>
        <strain evidence="3">INIFAP01</strain>
    </source>
</reference>
<organism evidence="2 3">
    <name type="scientific">Candidatus Mycoplasma haematobovis</name>
    <dbReference type="NCBI Taxonomy" id="432608"/>
    <lineage>
        <taxon>Bacteria</taxon>
        <taxon>Bacillati</taxon>
        <taxon>Mycoplasmatota</taxon>
        <taxon>Mollicutes</taxon>
        <taxon>Mycoplasmataceae</taxon>
        <taxon>Mycoplasma</taxon>
    </lineage>
</organism>
<dbReference type="STRING" id="432608.A6V39_04680"/>
<name>A0A1A9QD00_9MOLU</name>
<keyword evidence="3" id="KW-1185">Reference proteome</keyword>
<evidence type="ECO:0000313" key="2">
    <source>
        <dbReference type="EMBL" id="OAL09846.1"/>
    </source>
</evidence>
<accession>A0A1A9QD00</accession>
<dbReference type="AlphaFoldDB" id="A0A1A9QD00"/>
<dbReference type="RefSeq" id="WP_187150572.1">
    <property type="nucleotide sequence ID" value="NZ_LWUJ01000013.1"/>
</dbReference>
<gene>
    <name evidence="2" type="ORF">A6V39_04680</name>
</gene>
<dbReference type="EMBL" id="LWUJ01000013">
    <property type="protein sequence ID" value="OAL09846.1"/>
    <property type="molecule type" value="Genomic_DNA"/>
</dbReference>
<feature type="signal peptide" evidence="1">
    <location>
        <begin position="1"/>
        <end position="19"/>
    </location>
</feature>
<comment type="caution">
    <text evidence="2">The sequence shown here is derived from an EMBL/GenBank/DDBJ whole genome shotgun (WGS) entry which is preliminary data.</text>
</comment>
<keyword evidence="1" id="KW-0732">Signal</keyword>
<dbReference type="Proteomes" id="UP000077623">
    <property type="component" value="Unassembled WGS sequence"/>
</dbReference>
<sequence>MRLVTKVLSLLFLAGSSTATYLLVSKFNNNDINSSDIKVEDKSELSKDRTTPTWQQELVKEGYTLVSKNDSWQTFPGLAEAYSEEKTIPFGEADNKLSELCDKFREQEQLSPEEQKETKRWCVQPRTLDSLLQQKGKKLLYQAEERGFVWDSAKVNKKIEDYSKNQDEKLKLEVSWENNSKLNIGSSFSPKDKENFQNACLDLLAVKSFDKDLERRMEKAEKWCVD</sequence>